<keyword evidence="2" id="KW-1003">Cell membrane</keyword>
<reference evidence="7 8" key="1">
    <citation type="submission" date="2017-09" db="EMBL/GenBank/DDBJ databases">
        <title>Mesorhizobum sanjuanii sp. nov. isolated from nodules of Lotus tenuis in saline-alkaline lowlands of Flooding Pampa.</title>
        <authorList>
            <person name="Sannazzaro A.I."/>
            <person name="Torres Tejerizo G.A."/>
            <person name="Fontana F."/>
            <person name="Cumpa Velazquez L.M."/>
            <person name="Hansen L."/>
            <person name="Pistorio M."/>
            <person name="Estrella M.J."/>
        </authorList>
    </citation>
    <scope>NUCLEOTIDE SEQUENCE [LARGE SCALE GENOMIC DNA]</scope>
    <source>
        <strain evidence="7 8">BSA136</strain>
    </source>
</reference>
<name>A0A2A6FDC1_9HYPH</name>
<dbReference type="AlphaFoldDB" id="A0A2A6FDC1"/>
<gene>
    <name evidence="7" type="ORF">CN311_18405</name>
</gene>
<evidence type="ECO:0000256" key="4">
    <source>
        <dbReference type="ARBA" id="ARBA00022989"/>
    </source>
</evidence>
<dbReference type="InterPro" id="IPR001851">
    <property type="entry name" value="ABC_transp_permease"/>
</dbReference>
<feature type="transmembrane region" description="Helical" evidence="6">
    <location>
        <begin position="136"/>
        <end position="154"/>
    </location>
</feature>
<keyword evidence="5 6" id="KW-0472">Membrane</keyword>
<dbReference type="PANTHER" id="PTHR32196:SF72">
    <property type="entry name" value="RIBOSE IMPORT PERMEASE PROTEIN RBSC"/>
    <property type="match status" value="1"/>
</dbReference>
<dbReference type="Pfam" id="PF02653">
    <property type="entry name" value="BPD_transp_2"/>
    <property type="match status" value="1"/>
</dbReference>
<feature type="transmembrane region" description="Helical" evidence="6">
    <location>
        <begin position="82"/>
        <end position="100"/>
    </location>
</feature>
<keyword evidence="8" id="KW-1185">Reference proteome</keyword>
<feature type="transmembrane region" description="Helical" evidence="6">
    <location>
        <begin position="223"/>
        <end position="246"/>
    </location>
</feature>
<feature type="transmembrane region" description="Helical" evidence="6">
    <location>
        <begin position="23"/>
        <end position="46"/>
    </location>
</feature>
<feature type="transmembrane region" description="Helical" evidence="6">
    <location>
        <begin position="107"/>
        <end position="130"/>
    </location>
</feature>
<proteinExistence type="predicted"/>
<feature type="transmembrane region" description="Helical" evidence="6">
    <location>
        <begin position="280"/>
        <end position="297"/>
    </location>
</feature>
<keyword evidence="4 6" id="KW-1133">Transmembrane helix</keyword>
<dbReference type="Proteomes" id="UP000219182">
    <property type="component" value="Unassembled WGS sequence"/>
</dbReference>
<dbReference type="PROSITE" id="PS51257">
    <property type="entry name" value="PROKAR_LIPOPROTEIN"/>
    <property type="match status" value="1"/>
</dbReference>
<feature type="transmembrane region" description="Helical" evidence="6">
    <location>
        <begin position="175"/>
        <end position="195"/>
    </location>
</feature>
<dbReference type="GO" id="GO:0022857">
    <property type="term" value="F:transmembrane transporter activity"/>
    <property type="evidence" value="ECO:0007669"/>
    <property type="project" value="InterPro"/>
</dbReference>
<evidence type="ECO:0000313" key="7">
    <source>
        <dbReference type="EMBL" id="PDQ19631.1"/>
    </source>
</evidence>
<sequence>MTDAAARTASPRKSLRWLNRDNVSVLLIALGCVALLLGGSLLYPGFLKPGYILQQLQIAAFLGIIATGAMLVILLGEIDLSVPWTITGTAIVVISASGSSNPIVASLAIPLGLCFGMAVGLLNAIGVAVFRVPAMVWTLAVNAMLLGAAVFYTGNSRPNGEVPWLATQTATGRTFGTPNAFLIWLVVAVISIWVLKRTAYGNYLYALGNSRRAVFLAGARLRLITVVTFVLAGMFSSFGAILLLGYTNQAYQGMGDPYLMPVISAVVIGGTSIQGGQGNYIGTFVGAIFITLLSSILSVMQMPPAAREMIFGTIILIVLLVHGLTNKNQDI</sequence>
<dbReference type="EMBL" id="NWQG01000116">
    <property type="protein sequence ID" value="PDQ19631.1"/>
    <property type="molecule type" value="Genomic_DNA"/>
</dbReference>
<evidence type="ECO:0000256" key="1">
    <source>
        <dbReference type="ARBA" id="ARBA00004651"/>
    </source>
</evidence>
<evidence type="ECO:0000256" key="5">
    <source>
        <dbReference type="ARBA" id="ARBA00023136"/>
    </source>
</evidence>
<accession>A0A2A6FDC1</accession>
<feature type="transmembrane region" description="Helical" evidence="6">
    <location>
        <begin position="58"/>
        <end position="76"/>
    </location>
</feature>
<dbReference type="GO" id="GO:0005886">
    <property type="term" value="C:plasma membrane"/>
    <property type="evidence" value="ECO:0007669"/>
    <property type="project" value="UniProtKB-SubCell"/>
</dbReference>
<evidence type="ECO:0000256" key="3">
    <source>
        <dbReference type="ARBA" id="ARBA00022692"/>
    </source>
</evidence>
<feature type="transmembrane region" description="Helical" evidence="6">
    <location>
        <begin position="309"/>
        <end position="325"/>
    </location>
</feature>
<dbReference type="CDD" id="cd06579">
    <property type="entry name" value="TM_PBP1_transp_AraH_like"/>
    <property type="match status" value="1"/>
</dbReference>
<evidence type="ECO:0000313" key="8">
    <source>
        <dbReference type="Proteomes" id="UP000219182"/>
    </source>
</evidence>
<dbReference type="RefSeq" id="WP_097575169.1">
    <property type="nucleotide sequence ID" value="NZ_NWQG01000116.1"/>
</dbReference>
<protein>
    <submittedName>
        <fullName evidence="7">ABC transporter permease</fullName>
    </submittedName>
</protein>
<evidence type="ECO:0000256" key="6">
    <source>
        <dbReference type="SAM" id="Phobius"/>
    </source>
</evidence>
<keyword evidence="3 6" id="KW-0812">Transmembrane</keyword>
<organism evidence="7 8">
    <name type="scientific">Mesorhizobium sanjuanii</name>
    <dbReference type="NCBI Taxonomy" id="2037900"/>
    <lineage>
        <taxon>Bacteria</taxon>
        <taxon>Pseudomonadati</taxon>
        <taxon>Pseudomonadota</taxon>
        <taxon>Alphaproteobacteria</taxon>
        <taxon>Hyphomicrobiales</taxon>
        <taxon>Phyllobacteriaceae</taxon>
        <taxon>Mesorhizobium</taxon>
    </lineage>
</organism>
<comment type="caution">
    <text evidence="7">The sequence shown here is derived from an EMBL/GenBank/DDBJ whole genome shotgun (WGS) entry which is preliminary data.</text>
</comment>
<comment type="subcellular location">
    <subcellularLocation>
        <location evidence="1">Cell membrane</location>
        <topology evidence="1">Multi-pass membrane protein</topology>
    </subcellularLocation>
</comment>
<evidence type="ECO:0000256" key="2">
    <source>
        <dbReference type="ARBA" id="ARBA00022475"/>
    </source>
</evidence>
<feature type="transmembrane region" description="Helical" evidence="6">
    <location>
        <begin position="258"/>
        <end position="274"/>
    </location>
</feature>
<dbReference type="PANTHER" id="PTHR32196">
    <property type="entry name" value="ABC TRANSPORTER PERMEASE PROTEIN YPHD-RELATED-RELATED"/>
    <property type="match status" value="1"/>
</dbReference>